<keyword evidence="2" id="KW-1185">Reference proteome</keyword>
<accession>D7WEI8</accession>
<evidence type="ECO:0000313" key="1">
    <source>
        <dbReference type="EMBL" id="EFK53565.1"/>
    </source>
</evidence>
<dbReference type="CDD" id="cd02439">
    <property type="entry name" value="DMB-PRT_CobT"/>
    <property type="match status" value="1"/>
</dbReference>
<protein>
    <submittedName>
        <fullName evidence="1">Nicotinate-nucleotide--dimethylbenzimidazole phosphoribosyltransferase</fullName>
    </submittedName>
</protein>
<dbReference type="SUPFAM" id="SSF52733">
    <property type="entry name" value="Nicotinate mononucleotide:5,6-dimethylbenzimidazole phosphoribosyltransferase (CobT)"/>
    <property type="match status" value="1"/>
</dbReference>
<evidence type="ECO:0000313" key="2">
    <source>
        <dbReference type="Proteomes" id="UP000004208"/>
    </source>
</evidence>
<dbReference type="Proteomes" id="UP000004208">
    <property type="component" value="Unassembled WGS sequence"/>
</dbReference>
<dbReference type="HOGENOM" id="CLU_002982_0_2_11"/>
<dbReference type="PANTHER" id="PTHR43463:SF1">
    <property type="entry name" value="NICOTINATE-NUCLEOTIDE--DIMETHYLBENZIMIDAZOLE PHOSPHORIBOSYLTRANSFERASE"/>
    <property type="match status" value="1"/>
</dbReference>
<dbReference type="EMBL" id="ACLJ02000003">
    <property type="protein sequence ID" value="EFK53565.1"/>
    <property type="molecule type" value="Genomic_DNA"/>
</dbReference>
<dbReference type="InterPro" id="IPR036087">
    <property type="entry name" value="Nict_dMeBzImd_PRibTrfase_sf"/>
</dbReference>
<dbReference type="Pfam" id="PF02277">
    <property type="entry name" value="DBI_PRT"/>
    <property type="match status" value="1"/>
</dbReference>
<keyword evidence="1" id="KW-0808">Transferase</keyword>
<gene>
    <name evidence="1" type="ORF">HMPREF0291_11222</name>
</gene>
<dbReference type="eggNOG" id="COG2038">
    <property type="taxonomic scope" value="Bacteria"/>
</dbReference>
<dbReference type="PANTHER" id="PTHR43463">
    <property type="entry name" value="NICOTINATE-NUCLEOTIDE--DIMETHYLBENZIMIDAZOLE PHOSPHORIBOSYLTRANSFERASE"/>
    <property type="match status" value="1"/>
</dbReference>
<proteinExistence type="predicted"/>
<dbReference type="OrthoDB" id="9781491at2"/>
<name>D7WEI8_9CORY</name>
<comment type="caution">
    <text evidence="1">The sequence shown here is derived from an EMBL/GenBank/DDBJ whole genome shotgun (WGS) entry which is preliminary data.</text>
</comment>
<dbReference type="AlphaFoldDB" id="D7WEI8"/>
<dbReference type="RefSeq" id="WP_005289491.1">
    <property type="nucleotide sequence ID" value="NZ_CM000961.1"/>
</dbReference>
<dbReference type="InterPro" id="IPR003200">
    <property type="entry name" value="Nict_dMeBzImd_PRibTrfase"/>
</dbReference>
<sequence length="345" mass="35529">MSTPLSLAFDPVPAPDASAEAAVQSALTQNPRGLSFGRLAGIGAWVAGRQGEAPPRPLGTVRVVVFAASHGIAQRGVSAFTPDASAVQAQEIQSGAAPVCALARNAGASVRLIDVNVDAPSGPIDVDDAMSPDEFERAAQLGKSAADHEIDSGSDLIVLGDLGVGNTTVAAAVMGTFTFTEPAVAVGRGSGINDEVWKTKVAAVRDAMFRVRDQREDVLEVLRRISAPDFVALTAFIAQCAVRRTPVLIDGAYTAVAAYTAERLAPGTKEWLLAGQLSPEPCHMVCLQALDLTPVAALDMSTGQATGGAATLPLVKAAVDLVRDEMRAQASQQADNQAASGDPVL</sequence>
<dbReference type="STRING" id="585529.HMPREF0291_11222"/>
<keyword evidence="1" id="KW-0328">Glycosyltransferase</keyword>
<organism evidence="1 2">
    <name type="scientific">Corynebacterium genitalium ATCC 33030</name>
    <dbReference type="NCBI Taxonomy" id="585529"/>
    <lineage>
        <taxon>Bacteria</taxon>
        <taxon>Bacillati</taxon>
        <taxon>Actinomycetota</taxon>
        <taxon>Actinomycetes</taxon>
        <taxon>Mycobacteriales</taxon>
        <taxon>Corynebacteriaceae</taxon>
        <taxon>Corynebacterium</taxon>
    </lineage>
</organism>
<dbReference type="GO" id="GO:0008939">
    <property type="term" value="F:nicotinate-nucleotide-dimethylbenzimidazole phosphoribosyltransferase activity"/>
    <property type="evidence" value="ECO:0007669"/>
    <property type="project" value="InterPro"/>
</dbReference>
<reference evidence="1" key="1">
    <citation type="submission" date="2010-06" db="EMBL/GenBank/DDBJ databases">
        <authorList>
            <person name="Muzny D."/>
            <person name="Qin X."/>
            <person name="Buhay C."/>
            <person name="Dugan-Rocha S."/>
            <person name="Ding Y."/>
            <person name="Chen G."/>
            <person name="Hawes A."/>
            <person name="Holder M."/>
            <person name="Jhangiani S."/>
            <person name="Johnson A."/>
            <person name="Khan Z."/>
            <person name="Li Z."/>
            <person name="Liu W."/>
            <person name="Liu X."/>
            <person name="Perez L."/>
            <person name="Shen H."/>
            <person name="Wang Q."/>
            <person name="Watt J."/>
            <person name="Xi L."/>
            <person name="Xin Y."/>
            <person name="Zhou J."/>
            <person name="Deng J."/>
            <person name="Jiang H."/>
            <person name="Liu Y."/>
            <person name="Qu J."/>
            <person name="Song X.-Z."/>
            <person name="Zhang L."/>
            <person name="Villasana D."/>
            <person name="Johnson A."/>
            <person name="Liu J."/>
            <person name="Liyanage D."/>
            <person name="Lorensuhewa L."/>
            <person name="Robinson T."/>
            <person name="Song A."/>
            <person name="Song B.-B."/>
            <person name="Dinh H."/>
            <person name="Thornton R."/>
            <person name="Coyle M."/>
            <person name="Francisco L."/>
            <person name="Jackson L."/>
            <person name="Javaid M."/>
            <person name="Korchina V."/>
            <person name="Kovar C."/>
            <person name="Mata R."/>
            <person name="Mathew T."/>
            <person name="Ngo R."/>
            <person name="Nguyen L."/>
            <person name="Nguyen N."/>
            <person name="Okwuonu G."/>
            <person name="Ongeri F."/>
            <person name="Pham C."/>
            <person name="Simmons D."/>
            <person name="Wilczek-Boney K."/>
            <person name="Hale W."/>
            <person name="Jakkamsetti A."/>
            <person name="Pham P."/>
            <person name="Ruth R."/>
            <person name="San Lucas F."/>
            <person name="Warren J."/>
            <person name="Zhang J."/>
            <person name="Zhao Z."/>
            <person name="Zhou C."/>
            <person name="Zhu D."/>
            <person name="Lee S."/>
            <person name="Bess C."/>
            <person name="Blankenburg K."/>
            <person name="Forbes L."/>
            <person name="Fu Q."/>
            <person name="Gubbala S."/>
            <person name="Hirani K."/>
            <person name="Jayaseelan J.C."/>
            <person name="Lara F."/>
            <person name="Munidasa M."/>
            <person name="Palculict T."/>
            <person name="Patil S."/>
            <person name="Pu L.-L."/>
            <person name="Saada N."/>
            <person name="Tang L."/>
            <person name="Weissenberger G."/>
            <person name="Zhu Y."/>
            <person name="Hemphill L."/>
            <person name="Shang Y."/>
            <person name="Youmans B."/>
            <person name="Ayvaz T."/>
            <person name="Ross M."/>
            <person name="Santibanez J."/>
            <person name="Aqrawi P."/>
            <person name="Gross S."/>
            <person name="Joshi V."/>
            <person name="Fowler G."/>
            <person name="Nazareth L."/>
            <person name="Reid J."/>
            <person name="Worley K."/>
            <person name="Petrosino J."/>
            <person name="Highlander S."/>
            <person name="Gibbs R."/>
        </authorList>
    </citation>
    <scope>NUCLEOTIDE SEQUENCE [LARGE SCALE GENOMIC DNA]</scope>
    <source>
        <strain evidence="1">ATCC 33030</strain>
    </source>
</reference>
<dbReference type="Gene3D" id="3.40.50.10210">
    <property type="match status" value="1"/>
</dbReference>